<dbReference type="OrthoDB" id="6735462at2759"/>
<keyword evidence="4" id="KW-0472">Membrane</keyword>
<evidence type="ECO:0000313" key="5">
    <source>
        <dbReference type="EMBL" id="CAH1098886.1"/>
    </source>
</evidence>
<evidence type="ECO:0000256" key="3">
    <source>
        <dbReference type="ARBA" id="ARBA00022729"/>
    </source>
</evidence>
<organism evidence="5 6">
    <name type="scientific">Psylliodes chrysocephalus</name>
    <dbReference type="NCBI Taxonomy" id="3402493"/>
    <lineage>
        <taxon>Eukaryota</taxon>
        <taxon>Metazoa</taxon>
        <taxon>Ecdysozoa</taxon>
        <taxon>Arthropoda</taxon>
        <taxon>Hexapoda</taxon>
        <taxon>Insecta</taxon>
        <taxon>Pterygota</taxon>
        <taxon>Neoptera</taxon>
        <taxon>Endopterygota</taxon>
        <taxon>Coleoptera</taxon>
        <taxon>Polyphaga</taxon>
        <taxon>Cucujiformia</taxon>
        <taxon>Chrysomeloidea</taxon>
        <taxon>Chrysomelidae</taxon>
        <taxon>Galerucinae</taxon>
        <taxon>Alticini</taxon>
        <taxon>Psylliodes</taxon>
    </lineage>
</organism>
<sequence length="356" mass="40474">MTDYSVILIRYNLIIILFLIIFTDSLLQSGYEDENIMKIVKRNLLCREKEYLKTRPLSENLKSFIRRVKRENKYSKVKRNRGSIQDNMYVLRGGDIIPLKQLNVRDTGEYKDITQKGDNVLQGKFTVVPLIVPRENASTDDVQTTCIYDEENTTISTTATANISAIEKVTDEYDMVPVEATTKGELLGKVIKDIKELVTFEKKSRPQGEASLCNVTGDWDSFAGGMQIRVSFGFGIPSKSPKISLVTLEPPREGFLTDNNWNATGIAPFPNSSMISFTVVSTTTKKLAMFLGECRICEGAESITGFWMLRRRSKNCKDREEANAFFSDVLRKNNVRRLQHEHLDELVSTIVPLERK</sequence>
<dbReference type="EMBL" id="OV651813">
    <property type="protein sequence ID" value="CAH1098886.1"/>
    <property type="molecule type" value="Genomic_DNA"/>
</dbReference>
<keyword evidence="6" id="KW-1185">Reference proteome</keyword>
<keyword evidence="4" id="KW-0812">Transmembrane</keyword>
<proteinExistence type="predicted"/>
<gene>
    <name evidence="5" type="ORF">PSYICH_LOCUS621</name>
</gene>
<keyword evidence="4" id="KW-1133">Transmembrane helix</keyword>
<reference evidence="5" key="1">
    <citation type="submission" date="2022-01" db="EMBL/GenBank/DDBJ databases">
        <authorList>
            <person name="King R."/>
        </authorList>
    </citation>
    <scope>NUCLEOTIDE SEQUENCE</scope>
</reference>
<evidence type="ECO:0000256" key="2">
    <source>
        <dbReference type="ARBA" id="ARBA00022525"/>
    </source>
</evidence>
<evidence type="ECO:0000256" key="4">
    <source>
        <dbReference type="SAM" id="Phobius"/>
    </source>
</evidence>
<name>A0A9P0G5N9_9CUCU</name>
<dbReference type="InterPro" id="IPR005468">
    <property type="entry name" value="Avidin/str"/>
</dbReference>
<dbReference type="Proteomes" id="UP001153636">
    <property type="component" value="Chromosome 1"/>
</dbReference>
<dbReference type="InterPro" id="IPR036896">
    <property type="entry name" value="Avidin-like_sf"/>
</dbReference>
<accession>A0A9P0G5N9</accession>
<dbReference type="Gene3D" id="2.40.128.30">
    <property type="entry name" value="Avidin-like"/>
    <property type="match status" value="1"/>
</dbReference>
<dbReference type="AlphaFoldDB" id="A0A9P0G5N9"/>
<feature type="transmembrane region" description="Helical" evidence="4">
    <location>
        <begin position="6"/>
        <end position="27"/>
    </location>
</feature>
<keyword evidence="2" id="KW-0964">Secreted</keyword>
<evidence type="ECO:0000313" key="6">
    <source>
        <dbReference type="Proteomes" id="UP001153636"/>
    </source>
</evidence>
<evidence type="ECO:0000256" key="1">
    <source>
        <dbReference type="ARBA" id="ARBA00004613"/>
    </source>
</evidence>
<protein>
    <submittedName>
        <fullName evidence="5">Uncharacterized protein</fullName>
    </submittedName>
</protein>
<dbReference type="Pfam" id="PF01382">
    <property type="entry name" value="Avidin"/>
    <property type="match status" value="1"/>
</dbReference>
<dbReference type="GO" id="GO:0005576">
    <property type="term" value="C:extracellular region"/>
    <property type="evidence" value="ECO:0007669"/>
    <property type="project" value="UniProtKB-SubCell"/>
</dbReference>
<keyword evidence="3" id="KW-0732">Signal</keyword>
<comment type="subcellular location">
    <subcellularLocation>
        <location evidence="1">Secreted</location>
    </subcellularLocation>
</comment>
<dbReference type="GO" id="GO:0009374">
    <property type="term" value="F:biotin binding"/>
    <property type="evidence" value="ECO:0007669"/>
    <property type="project" value="InterPro"/>
</dbReference>